<feature type="binding site" evidence="11">
    <location>
        <begin position="15"/>
        <end position="22"/>
    </location>
    <ligand>
        <name>ATP</name>
        <dbReference type="ChEBI" id="CHEBI:30616"/>
    </ligand>
</feature>
<dbReference type="InterPro" id="IPR018094">
    <property type="entry name" value="Thymidylate_kinase"/>
</dbReference>
<accession>A0A2P1PUT2</accession>
<dbReference type="GO" id="GO:0005829">
    <property type="term" value="C:cytosol"/>
    <property type="evidence" value="ECO:0007669"/>
    <property type="project" value="TreeGrafter"/>
</dbReference>
<dbReference type="GO" id="GO:0005524">
    <property type="term" value="F:ATP binding"/>
    <property type="evidence" value="ECO:0007669"/>
    <property type="project" value="UniProtKB-UniRule"/>
</dbReference>
<dbReference type="AlphaFoldDB" id="A0A2P1PUT2"/>
<dbReference type="PROSITE" id="PS01331">
    <property type="entry name" value="THYMIDYLATE_KINASE"/>
    <property type="match status" value="1"/>
</dbReference>
<dbReference type="CDD" id="cd01672">
    <property type="entry name" value="TMPK"/>
    <property type="match status" value="1"/>
</dbReference>
<dbReference type="InterPro" id="IPR039430">
    <property type="entry name" value="Thymidylate_kin-like_dom"/>
</dbReference>
<evidence type="ECO:0000256" key="5">
    <source>
        <dbReference type="ARBA" id="ARBA00022727"/>
    </source>
</evidence>
<keyword evidence="14" id="KW-1185">Reference proteome</keyword>
<evidence type="ECO:0000256" key="4">
    <source>
        <dbReference type="ARBA" id="ARBA00022679"/>
    </source>
</evidence>
<evidence type="ECO:0000256" key="3">
    <source>
        <dbReference type="ARBA" id="ARBA00017144"/>
    </source>
</evidence>
<evidence type="ECO:0000259" key="12">
    <source>
        <dbReference type="Pfam" id="PF02223"/>
    </source>
</evidence>
<dbReference type="SUPFAM" id="SSF52540">
    <property type="entry name" value="P-loop containing nucleoside triphosphate hydrolases"/>
    <property type="match status" value="1"/>
</dbReference>
<dbReference type="PANTHER" id="PTHR10344:SF4">
    <property type="entry name" value="UMP-CMP KINASE 2, MITOCHONDRIAL"/>
    <property type="match status" value="1"/>
</dbReference>
<comment type="function">
    <text evidence="11">Phosphorylation of dTMP to form dTDP in both de novo and salvage pathways of dTTP synthesis.</text>
</comment>
<evidence type="ECO:0000256" key="9">
    <source>
        <dbReference type="ARBA" id="ARBA00029962"/>
    </source>
</evidence>
<keyword evidence="8 11" id="KW-0067">ATP-binding</keyword>
<dbReference type="Pfam" id="PF02223">
    <property type="entry name" value="Thymidylate_kin"/>
    <property type="match status" value="1"/>
</dbReference>
<evidence type="ECO:0000256" key="2">
    <source>
        <dbReference type="ARBA" id="ARBA00012980"/>
    </source>
</evidence>
<dbReference type="HAMAP" id="MF_00165">
    <property type="entry name" value="Thymidylate_kinase"/>
    <property type="match status" value="1"/>
</dbReference>
<protein>
    <recommendedName>
        <fullName evidence="3 11">Thymidylate kinase</fullName>
        <ecNumber evidence="2 11">2.7.4.9</ecNumber>
    </recommendedName>
    <alternativeName>
        <fullName evidence="9 11">dTMP kinase</fullName>
    </alternativeName>
</protein>
<evidence type="ECO:0000256" key="11">
    <source>
        <dbReference type="HAMAP-Rule" id="MF_00165"/>
    </source>
</evidence>
<keyword evidence="5 11" id="KW-0545">Nucleotide biosynthesis</keyword>
<keyword evidence="6 11" id="KW-0547">Nucleotide-binding</keyword>
<dbReference type="OrthoDB" id="9774907at2"/>
<keyword evidence="4 11" id="KW-0808">Transferase</keyword>
<keyword evidence="7 11" id="KW-0418">Kinase</keyword>
<feature type="domain" description="Thymidylate kinase-like" evidence="12">
    <location>
        <begin position="13"/>
        <end position="184"/>
    </location>
</feature>
<dbReference type="GO" id="GO:0006233">
    <property type="term" value="P:dTDP biosynthetic process"/>
    <property type="evidence" value="ECO:0007669"/>
    <property type="project" value="InterPro"/>
</dbReference>
<evidence type="ECO:0000256" key="7">
    <source>
        <dbReference type="ARBA" id="ARBA00022777"/>
    </source>
</evidence>
<evidence type="ECO:0000256" key="8">
    <source>
        <dbReference type="ARBA" id="ARBA00022840"/>
    </source>
</evidence>
<proteinExistence type="inferred from homology"/>
<evidence type="ECO:0000256" key="6">
    <source>
        <dbReference type="ARBA" id="ARBA00022741"/>
    </source>
</evidence>
<evidence type="ECO:0000313" key="13">
    <source>
        <dbReference type="EMBL" id="AVP98582.1"/>
    </source>
</evidence>
<comment type="catalytic activity">
    <reaction evidence="10 11">
        <text>dTMP + ATP = dTDP + ADP</text>
        <dbReference type="Rhea" id="RHEA:13517"/>
        <dbReference type="ChEBI" id="CHEBI:30616"/>
        <dbReference type="ChEBI" id="CHEBI:58369"/>
        <dbReference type="ChEBI" id="CHEBI:63528"/>
        <dbReference type="ChEBI" id="CHEBI:456216"/>
        <dbReference type="EC" id="2.7.4.9"/>
    </reaction>
</comment>
<evidence type="ECO:0000256" key="10">
    <source>
        <dbReference type="ARBA" id="ARBA00048743"/>
    </source>
</evidence>
<evidence type="ECO:0000256" key="1">
    <source>
        <dbReference type="ARBA" id="ARBA00009776"/>
    </source>
</evidence>
<evidence type="ECO:0000313" key="14">
    <source>
        <dbReference type="Proteomes" id="UP000241074"/>
    </source>
</evidence>
<dbReference type="KEGG" id="xba:C7S18_15915"/>
<dbReference type="EC" id="2.7.4.9" evidence="2 11"/>
<sequence>MHTPTPPGFLLVIDGLDGAGKSTLIQGLAAALTQRECVLSREPTYGQYGRQLRESAATGRLSPAAELDLLELDRREHVQTLILPALARGAMVIIDRYYYSSVAYQALHGSAQSILDRFTAFAPRPDLALILDLPVATAIARIQGRGEGQNDFERADTLNRCRERFQWVLAHCPETRLLDATQDPAAVLCEALGQIALASVARATSREASTSAQAKEVAWLLARQ</sequence>
<dbReference type="GO" id="GO:0004798">
    <property type="term" value="F:dTMP kinase activity"/>
    <property type="evidence" value="ECO:0007669"/>
    <property type="project" value="UniProtKB-UniRule"/>
</dbReference>
<gene>
    <name evidence="11" type="primary">tmk</name>
    <name evidence="13" type="ORF">C7S18_15915</name>
</gene>
<dbReference type="NCBIfam" id="TIGR00041">
    <property type="entry name" value="DTMP_kinase"/>
    <property type="match status" value="1"/>
</dbReference>
<name>A0A2P1PUT2_9GAMM</name>
<dbReference type="InterPro" id="IPR018095">
    <property type="entry name" value="Thymidylate_kin_CS"/>
</dbReference>
<comment type="similarity">
    <text evidence="1 11">Belongs to the thymidylate kinase family.</text>
</comment>
<dbReference type="RefSeq" id="WP_106892503.1">
    <property type="nucleotide sequence ID" value="NZ_CP027860.1"/>
</dbReference>
<dbReference type="Proteomes" id="UP000241074">
    <property type="component" value="Chromosome"/>
</dbReference>
<organism evidence="13 14">
    <name type="scientific">Ahniella affigens</name>
    <dbReference type="NCBI Taxonomy" id="2021234"/>
    <lineage>
        <taxon>Bacteria</taxon>
        <taxon>Pseudomonadati</taxon>
        <taxon>Pseudomonadota</taxon>
        <taxon>Gammaproteobacteria</taxon>
        <taxon>Lysobacterales</taxon>
        <taxon>Rhodanobacteraceae</taxon>
        <taxon>Ahniella</taxon>
    </lineage>
</organism>
<reference evidence="13 14" key="1">
    <citation type="submission" date="2018-03" db="EMBL/GenBank/DDBJ databases">
        <title>Ahniella affigens gen. nov., sp. nov., a gammaproteobacterium isolated from sandy soil near a stream.</title>
        <authorList>
            <person name="Ko Y."/>
            <person name="Kim J.-H."/>
        </authorList>
    </citation>
    <scope>NUCLEOTIDE SEQUENCE [LARGE SCALE GENOMIC DNA]</scope>
    <source>
        <strain evidence="13 14">D13</strain>
    </source>
</reference>
<dbReference type="Gene3D" id="3.40.50.300">
    <property type="entry name" value="P-loop containing nucleotide triphosphate hydrolases"/>
    <property type="match status" value="1"/>
</dbReference>
<dbReference type="EMBL" id="CP027860">
    <property type="protein sequence ID" value="AVP98582.1"/>
    <property type="molecule type" value="Genomic_DNA"/>
</dbReference>
<dbReference type="GO" id="GO:0006235">
    <property type="term" value="P:dTTP biosynthetic process"/>
    <property type="evidence" value="ECO:0007669"/>
    <property type="project" value="UniProtKB-UniRule"/>
</dbReference>
<dbReference type="GO" id="GO:0006227">
    <property type="term" value="P:dUDP biosynthetic process"/>
    <property type="evidence" value="ECO:0007669"/>
    <property type="project" value="TreeGrafter"/>
</dbReference>
<reference evidence="13 14" key="2">
    <citation type="submission" date="2018-03" db="EMBL/GenBank/DDBJ databases">
        <authorList>
            <person name="Keele B.F."/>
        </authorList>
    </citation>
    <scope>NUCLEOTIDE SEQUENCE [LARGE SCALE GENOMIC DNA]</scope>
    <source>
        <strain evidence="13 14">D13</strain>
    </source>
</reference>
<dbReference type="InterPro" id="IPR027417">
    <property type="entry name" value="P-loop_NTPase"/>
</dbReference>
<dbReference type="PANTHER" id="PTHR10344">
    <property type="entry name" value="THYMIDYLATE KINASE"/>
    <property type="match status" value="1"/>
</dbReference>